<dbReference type="SUPFAM" id="SSF55469">
    <property type="entry name" value="FMN-dependent nitroreductase-like"/>
    <property type="match status" value="2"/>
</dbReference>
<dbReference type="Gene3D" id="3.40.109.10">
    <property type="entry name" value="NADH Oxidase"/>
    <property type="match status" value="2"/>
</dbReference>
<evidence type="ECO:0000313" key="2">
    <source>
        <dbReference type="Proteomes" id="UP001230426"/>
    </source>
</evidence>
<accession>A0ABT9RG76</accession>
<dbReference type="PANTHER" id="PTHR23026:SF123">
    <property type="entry name" value="NAD(P)H NITROREDUCTASE RV3131-RELATED"/>
    <property type="match status" value="1"/>
</dbReference>
<proteinExistence type="predicted"/>
<dbReference type="PANTHER" id="PTHR23026">
    <property type="entry name" value="NADPH NITROREDUCTASE"/>
    <property type="match status" value="1"/>
</dbReference>
<reference evidence="1 2" key="1">
    <citation type="submission" date="2023-07" db="EMBL/GenBank/DDBJ databases">
        <title>Sequencing the genomes of 1000 actinobacteria strains.</title>
        <authorList>
            <person name="Klenk H.-P."/>
        </authorList>
    </citation>
    <scope>NUCLEOTIDE SEQUENCE [LARGE SCALE GENOMIC DNA]</scope>
    <source>
        <strain evidence="1 2">DSM 44109</strain>
    </source>
</reference>
<organism evidence="1 2">
    <name type="scientific">Streptosporangium brasiliense</name>
    <dbReference type="NCBI Taxonomy" id="47480"/>
    <lineage>
        <taxon>Bacteria</taxon>
        <taxon>Bacillati</taxon>
        <taxon>Actinomycetota</taxon>
        <taxon>Actinomycetes</taxon>
        <taxon>Streptosporangiales</taxon>
        <taxon>Streptosporangiaceae</taxon>
        <taxon>Streptosporangium</taxon>
    </lineage>
</organism>
<protein>
    <submittedName>
        <fullName evidence="1">Nitroreductase</fullName>
    </submittedName>
</protein>
<keyword evidence="2" id="KW-1185">Reference proteome</keyword>
<dbReference type="InterPro" id="IPR050627">
    <property type="entry name" value="Nitroreductase/BluB"/>
</dbReference>
<sequence length="321" mass="35848">MPSPAEGRLETRRLIATAGAAPSMHNTQPWRFSVYGDETVRLRADLDRRLTVADPRDRCLHISCGAALLNLRLALRVAGYDPVTWLLPRTEESEMKVPLLAVVRPARSIPPSGEERRLYDAIAARHTNRRPFSGCIVPRPIMHELVRAARSEGTDLIIVDTRISDTFLQQIGMADTRLHADGDYRAELARWTTDVPRTDGIPPDHLGPGGGTGTLNRDFGQLPASDTRWETRPQLAVLTTWDDHPLDWLRAGQALQRVLLVATLYGVSASFLNQPLDLRDMRGRTDPRHHRAHPQMIIRFGYGPAVLGTPRRPVSDILETA</sequence>
<dbReference type="NCBIfam" id="NF047509">
    <property type="entry name" value="Rv3131_FMN_oxido"/>
    <property type="match status" value="1"/>
</dbReference>
<dbReference type="InterPro" id="IPR000415">
    <property type="entry name" value="Nitroreductase-like"/>
</dbReference>
<comment type="caution">
    <text evidence="1">The sequence shown here is derived from an EMBL/GenBank/DDBJ whole genome shotgun (WGS) entry which is preliminary data.</text>
</comment>
<name>A0ABT9RG76_9ACTN</name>
<dbReference type="EMBL" id="JAUSRB010000002">
    <property type="protein sequence ID" value="MDP9868291.1"/>
    <property type="molecule type" value="Genomic_DNA"/>
</dbReference>
<gene>
    <name evidence="1" type="ORF">J2S55_007557</name>
</gene>
<evidence type="ECO:0000313" key="1">
    <source>
        <dbReference type="EMBL" id="MDP9868291.1"/>
    </source>
</evidence>
<dbReference type="RefSeq" id="WP_306870987.1">
    <property type="nucleotide sequence ID" value="NZ_JAUSRB010000002.1"/>
</dbReference>
<dbReference type="Proteomes" id="UP001230426">
    <property type="component" value="Unassembled WGS sequence"/>
</dbReference>